<dbReference type="Gene3D" id="3.50.50.60">
    <property type="entry name" value="FAD/NAD(P)-binding domain"/>
    <property type="match status" value="2"/>
</dbReference>
<dbReference type="SUPFAM" id="SSF51905">
    <property type="entry name" value="FAD/NAD(P)-binding domain"/>
    <property type="match status" value="1"/>
</dbReference>
<protein>
    <submittedName>
        <fullName evidence="3">FAD-dependent oxidoreductase</fullName>
    </submittedName>
</protein>
<reference evidence="4" key="1">
    <citation type="journal article" date="2019" name="Int. J. Syst. Evol. Microbiol.">
        <title>The Global Catalogue of Microorganisms (GCM) 10K type strain sequencing project: providing services to taxonomists for standard genome sequencing and annotation.</title>
        <authorList>
            <consortium name="The Broad Institute Genomics Platform"/>
            <consortium name="The Broad Institute Genome Sequencing Center for Infectious Disease"/>
            <person name="Wu L."/>
            <person name="Ma J."/>
        </authorList>
    </citation>
    <scope>NUCLEOTIDE SEQUENCE [LARGE SCALE GENOMIC DNA]</scope>
    <source>
        <strain evidence="4">KCTC 32255</strain>
    </source>
</reference>
<dbReference type="PRINTS" id="PR00420">
    <property type="entry name" value="RNGMNOXGNASE"/>
</dbReference>
<comment type="caution">
    <text evidence="3">The sequence shown here is derived from an EMBL/GenBank/DDBJ whole genome shotgun (WGS) entry which is preliminary data.</text>
</comment>
<proteinExistence type="predicted"/>
<evidence type="ECO:0000259" key="2">
    <source>
        <dbReference type="Pfam" id="PF01494"/>
    </source>
</evidence>
<dbReference type="InterPro" id="IPR036188">
    <property type="entry name" value="FAD/NAD-bd_sf"/>
</dbReference>
<dbReference type="InterPro" id="IPR002938">
    <property type="entry name" value="FAD-bd"/>
</dbReference>
<organism evidence="3 4">
    <name type="scientific">Haloechinothrix salitolerans</name>
    <dbReference type="NCBI Taxonomy" id="926830"/>
    <lineage>
        <taxon>Bacteria</taxon>
        <taxon>Bacillati</taxon>
        <taxon>Actinomycetota</taxon>
        <taxon>Actinomycetes</taxon>
        <taxon>Pseudonocardiales</taxon>
        <taxon>Pseudonocardiaceae</taxon>
        <taxon>Haloechinothrix</taxon>
    </lineage>
</organism>
<dbReference type="RefSeq" id="WP_345393910.1">
    <property type="nucleotide sequence ID" value="NZ_BAABLA010000021.1"/>
</dbReference>
<dbReference type="Pfam" id="PF01494">
    <property type="entry name" value="FAD_binding_3"/>
    <property type="match status" value="1"/>
</dbReference>
<name>A0ABW2C4A1_9PSEU</name>
<dbReference type="Proteomes" id="UP001596337">
    <property type="component" value="Unassembled WGS sequence"/>
</dbReference>
<keyword evidence="1" id="KW-0560">Oxidoreductase</keyword>
<dbReference type="EMBL" id="JBHSXX010000001">
    <property type="protein sequence ID" value="MFC6869968.1"/>
    <property type="molecule type" value="Genomic_DNA"/>
</dbReference>
<evidence type="ECO:0000313" key="3">
    <source>
        <dbReference type="EMBL" id="MFC6869968.1"/>
    </source>
</evidence>
<dbReference type="NCBIfam" id="NF004834">
    <property type="entry name" value="PRK06185.1-3"/>
    <property type="match status" value="1"/>
</dbReference>
<evidence type="ECO:0000256" key="1">
    <source>
        <dbReference type="ARBA" id="ARBA00023002"/>
    </source>
</evidence>
<sequence>MAERTTCVIAGGGPAGMVLGLLLARAGIDVQVLEKHADFLRDFRGDTVHPSTMDLLDELGLGERFAALPRSELTEIAFPTGPNDQVVVGDLRRLRVRHPYIAITPQWDLLTLLAQAAEEEPTFTLRMRTEVTGLSREAGRVRGVRYRTEDGTTGEILADLTVACDGRHSTVRREAGLRPREFPVPIDAWWFRLPRDPNDETSTLTPRMHNRRFAIVIPREGYYQIAYIAKKGEDTALRAAGIERFRDEVAAVLPSLADRVDALTSMDDVKHLDIRLNRLRRWHAEGLLCLGDAAHAMSPIGGVGINLAVQDAVAAATLLAEPLRRGAVDARALGRVRVRRLPPTAVVQRLQRILHRLVAEPVVEGRREGPPAPMVALLRRLPWLSIVPAYLIGVGIRPEHAPEFARR</sequence>
<gene>
    <name evidence="3" type="ORF">ACFQGD_22770</name>
</gene>
<feature type="domain" description="FAD-binding" evidence="2">
    <location>
        <begin position="5"/>
        <end position="333"/>
    </location>
</feature>
<dbReference type="NCBIfam" id="NF004833">
    <property type="entry name" value="PRK06185.1-1"/>
    <property type="match status" value="1"/>
</dbReference>
<accession>A0ABW2C4A1</accession>
<dbReference type="PANTHER" id="PTHR43476:SF5">
    <property type="entry name" value="FAD-DEPENDENT MONOOXYGENASE"/>
    <property type="match status" value="1"/>
</dbReference>
<dbReference type="InterPro" id="IPR050631">
    <property type="entry name" value="PheA/TfdB_FAD_monoxygenase"/>
</dbReference>
<keyword evidence="4" id="KW-1185">Reference proteome</keyword>
<evidence type="ECO:0000313" key="4">
    <source>
        <dbReference type="Proteomes" id="UP001596337"/>
    </source>
</evidence>
<dbReference type="PANTHER" id="PTHR43476">
    <property type="entry name" value="3-(3-HYDROXY-PHENYL)PROPIONATE/3-HYDROXYCINNAMIC ACID HYDROXYLASE"/>
    <property type="match status" value="1"/>
</dbReference>